<evidence type="ECO:0000313" key="2">
    <source>
        <dbReference type="EMBL" id="MTH62098.1"/>
    </source>
</evidence>
<dbReference type="OrthoDB" id="7856231at2"/>
<dbReference type="RefSeq" id="WP_155042051.1">
    <property type="nucleotide sequence ID" value="NZ_WMIG01000026.1"/>
</dbReference>
<name>A0A844HSN3_9RHOB</name>
<dbReference type="EMBL" id="WMIG01000026">
    <property type="protein sequence ID" value="MTH62098.1"/>
    <property type="molecule type" value="Genomic_DNA"/>
</dbReference>
<evidence type="ECO:0000313" key="3">
    <source>
        <dbReference type="Proteomes" id="UP000449846"/>
    </source>
</evidence>
<organism evidence="2 3">
    <name type="scientific">Paracoccus litorisediminis</name>
    <dbReference type="NCBI Taxonomy" id="2006130"/>
    <lineage>
        <taxon>Bacteria</taxon>
        <taxon>Pseudomonadati</taxon>
        <taxon>Pseudomonadota</taxon>
        <taxon>Alphaproteobacteria</taxon>
        <taxon>Rhodobacterales</taxon>
        <taxon>Paracoccaceae</taxon>
        <taxon>Paracoccus</taxon>
    </lineage>
</organism>
<evidence type="ECO:0008006" key="4">
    <source>
        <dbReference type="Google" id="ProtNLM"/>
    </source>
</evidence>
<sequence>MKQKGVLQGGRPRALRFESEHGTRRVVHRTGNAARVIGPLAPGIRVTGLTAGQFSAIDIMEHMVEQLGPASVAVSTWTSGIYDVQRTRDIKVAGRINDIRFLLDRANFEKSPKFAGPMIDLLGVEAFRCAAVHAKVVIVHGERGAAVMRGSMNLNKNLRTEQFDIDVDQAVADFYLGWFDALWTESGRSHSNVAIMQAVYDRFLDDPDEEDARPSQARRSRDDETTITMDEIAQWT</sequence>
<reference evidence="2 3" key="1">
    <citation type="submission" date="2019-11" db="EMBL/GenBank/DDBJ databases">
        <authorList>
            <person name="Dong K."/>
        </authorList>
    </citation>
    <scope>NUCLEOTIDE SEQUENCE [LARGE SCALE GENOMIC DNA]</scope>
    <source>
        <strain evidence="2 3">NBRC 112902</strain>
    </source>
</reference>
<comment type="caution">
    <text evidence="2">The sequence shown here is derived from an EMBL/GenBank/DDBJ whole genome shotgun (WGS) entry which is preliminary data.</text>
</comment>
<accession>A0A844HSN3</accession>
<dbReference type="Proteomes" id="UP000449846">
    <property type="component" value="Unassembled WGS sequence"/>
</dbReference>
<feature type="region of interest" description="Disordered" evidence="1">
    <location>
        <begin position="206"/>
        <end position="236"/>
    </location>
</feature>
<evidence type="ECO:0000256" key="1">
    <source>
        <dbReference type="SAM" id="MobiDB-lite"/>
    </source>
</evidence>
<dbReference type="AlphaFoldDB" id="A0A844HSN3"/>
<keyword evidence="3" id="KW-1185">Reference proteome</keyword>
<proteinExistence type="predicted"/>
<gene>
    <name evidence="2" type="ORF">GL300_23145</name>
</gene>
<protein>
    <recommendedName>
        <fullName evidence="4">Phospholipase D-like domain-containing protein</fullName>
    </recommendedName>
</protein>